<dbReference type="AlphaFoldDB" id="A0A2X0L878"/>
<keyword evidence="3" id="KW-1185">Reference proteome</keyword>
<sequence>MVYFHKRLLVLVSGLSLLTTSLIAASKHAPSIPDFYNPCHKQCHFLARKKSLKCAGLHPRSDPNERRKYFKCLCDDYAEFEMEFMQCVEFGHGNFGACKYQDEILHREKQWCEHYP</sequence>
<keyword evidence="1" id="KW-0732">Signal</keyword>
<proteinExistence type="predicted"/>
<accession>A0A2X0L878</accession>
<feature type="chain" id="PRO_5030060168" evidence="1">
    <location>
        <begin position="25"/>
        <end position="116"/>
    </location>
</feature>
<protein>
    <submittedName>
        <fullName evidence="2">BZ3500_MvSof-1268-A1-R1_Chr11-3g03589 protein</fullName>
    </submittedName>
</protein>
<evidence type="ECO:0000313" key="3">
    <source>
        <dbReference type="Proteomes" id="UP000249723"/>
    </source>
</evidence>
<dbReference type="EMBL" id="FMWP01000060">
    <property type="protein sequence ID" value="SCZ95081.1"/>
    <property type="molecule type" value="Genomic_DNA"/>
</dbReference>
<gene>
    <name evidence="2" type="ORF">BZ3500_MVSOF-1268-A1-R1_CHR11-3G03589</name>
</gene>
<evidence type="ECO:0000256" key="1">
    <source>
        <dbReference type="SAM" id="SignalP"/>
    </source>
</evidence>
<reference evidence="3" key="1">
    <citation type="submission" date="2016-10" db="EMBL/GenBank/DDBJ databases">
        <authorList>
            <person name="Jeantristanb JTB J.-T."/>
            <person name="Ricardo R."/>
        </authorList>
    </citation>
    <scope>NUCLEOTIDE SEQUENCE [LARGE SCALE GENOMIC DNA]</scope>
</reference>
<organism evidence="2 3">
    <name type="scientific">Microbotryum saponariae</name>
    <dbReference type="NCBI Taxonomy" id="289078"/>
    <lineage>
        <taxon>Eukaryota</taxon>
        <taxon>Fungi</taxon>
        <taxon>Dikarya</taxon>
        <taxon>Basidiomycota</taxon>
        <taxon>Pucciniomycotina</taxon>
        <taxon>Microbotryomycetes</taxon>
        <taxon>Microbotryales</taxon>
        <taxon>Microbotryaceae</taxon>
        <taxon>Microbotryum</taxon>
    </lineage>
</organism>
<feature type="signal peptide" evidence="1">
    <location>
        <begin position="1"/>
        <end position="24"/>
    </location>
</feature>
<evidence type="ECO:0000313" key="2">
    <source>
        <dbReference type="EMBL" id="SCZ95081.1"/>
    </source>
</evidence>
<dbReference type="Proteomes" id="UP000249723">
    <property type="component" value="Unassembled WGS sequence"/>
</dbReference>
<name>A0A2X0L878_9BASI</name>